<proteinExistence type="predicted"/>
<dbReference type="InterPro" id="IPR001789">
    <property type="entry name" value="Sig_transdc_resp-reg_receiver"/>
</dbReference>
<dbReference type="CDD" id="cd00156">
    <property type="entry name" value="REC"/>
    <property type="match status" value="1"/>
</dbReference>
<evidence type="ECO:0000259" key="3">
    <source>
        <dbReference type="PROSITE" id="PS50110"/>
    </source>
</evidence>
<sequence>MPSTILWADDEIDLLKPHIMFLKGKGYDVVTACSGADALELAGQQNFDLIILDENMPGLTGLETLQRIKLTSPHIPVIMITKSEEENIMDQAVGNKIADYLIKPVNPNQILLSIKKNLHSDRLVSTQTGSDYRQEFSRISSMIDSASSITDWMNLYRLLVHWEMQLSAADTQMDELLDMQRKDAGTAFAKFIKNNYASWIADKNTPGRPMMSPDIFKNRVFPLLDAGEKVFFILIDNFRLDQWAAVKPLLADTFNFSEELYCSILPTATQYARNAIFSGLMPVDIERMFPDLWVDEDSPEGKNLNESPMIATQFERYRRQCRFSYTKINDSAAGEKLLREFSNLLDNDLNVIVFNFIDMLSHARTESRMIRELAANNAAYRSLSESWFRHSPAIEIFRRIAAKGYKIVLTTDHGTVRVDNPVKVVGDKNTNTNLRYKIGKNLAYNARQVYEVKQPGRLGLPAPNVSSTYIFATGRDFFAYPNNYNYYVQYYDGTFQHGGISPEEMLIPIITLTAK</sequence>
<dbReference type="InterPro" id="IPR017850">
    <property type="entry name" value="Alkaline_phosphatase_core_sf"/>
</dbReference>
<keyword evidence="1 2" id="KW-0597">Phosphoprotein</keyword>
<dbReference type="SMART" id="SM00448">
    <property type="entry name" value="REC"/>
    <property type="match status" value="1"/>
</dbReference>
<dbReference type="PANTHER" id="PTHR44591:SF3">
    <property type="entry name" value="RESPONSE REGULATORY DOMAIN-CONTAINING PROTEIN"/>
    <property type="match status" value="1"/>
</dbReference>
<evidence type="ECO:0000313" key="4">
    <source>
        <dbReference type="EMBL" id="PWB02392.1"/>
    </source>
</evidence>
<dbReference type="Pfam" id="PF08665">
    <property type="entry name" value="PglZ"/>
    <property type="match status" value="1"/>
</dbReference>
<dbReference type="AlphaFoldDB" id="A0A2V1IQ36"/>
<dbReference type="GO" id="GO:0000160">
    <property type="term" value="P:phosphorelay signal transduction system"/>
    <property type="evidence" value="ECO:0007669"/>
    <property type="project" value="InterPro"/>
</dbReference>
<dbReference type="RefSeq" id="WP_107032235.1">
    <property type="nucleotide sequence ID" value="NZ_CAOLYA010000050.1"/>
</dbReference>
<dbReference type="EMBL" id="PUEC01000013">
    <property type="protein sequence ID" value="PWB02392.1"/>
    <property type="molecule type" value="Genomic_DNA"/>
</dbReference>
<dbReference type="Proteomes" id="UP000244905">
    <property type="component" value="Unassembled WGS sequence"/>
</dbReference>
<dbReference type="PANTHER" id="PTHR44591">
    <property type="entry name" value="STRESS RESPONSE REGULATOR PROTEIN 1"/>
    <property type="match status" value="1"/>
</dbReference>
<dbReference type="InterPro" id="IPR050595">
    <property type="entry name" value="Bact_response_regulator"/>
</dbReference>
<evidence type="ECO:0000313" key="5">
    <source>
        <dbReference type="Proteomes" id="UP000244905"/>
    </source>
</evidence>
<dbReference type="SUPFAM" id="SSF52172">
    <property type="entry name" value="CheY-like"/>
    <property type="match status" value="1"/>
</dbReference>
<dbReference type="PROSITE" id="PS50110">
    <property type="entry name" value="RESPONSE_REGULATORY"/>
    <property type="match status" value="1"/>
</dbReference>
<dbReference type="GeneID" id="82526092"/>
<evidence type="ECO:0000256" key="1">
    <source>
        <dbReference type="ARBA" id="ARBA00022553"/>
    </source>
</evidence>
<protein>
    <submittedName>
        <fullName evidence="4">PglZ domain-containing protein</fullName>
    </submittedName>
</protein>
<comment type="caution">
    <text evidence="4">The sequence shown here is derived from an EMBL/GenBank/DDBJ whole genome shotgun (WGS) entry which is preliminary data.</text>
</comment>
<keyword evidence="5" id="KW-1185">Reference proteome</keyword>
<feature type="domain" description="Response regulatory" evidence="3">
    <location>
        <begin position="4"/>
        <end position="118"/>
    </location>
</feature>
<organism evidence="4 5">
    <name type="scientific">Duncaniella muris</name>
    <dbReference type="NCBI Taxonomy" id="2094150"/>
    <lineage>
        <taxon>Bacteria</taxon>
        <taxon>Pseudomonadati</taxon>
        <taxon>Bacteroidota</taxon>
        <taxon>Bacteroidia</taxon>
        <taxon>Bacteroidales</taxon>
        <taxon>Muribaculaceae</taxon>
        <taxon>Duncaniella</taxon>
    </lineage>
</organism>
<dbReference type="Pfam" id="PF00072">
    <property type="entry name" value="Response_reg"/>
    <property type="match status" value="1"/>
</dbReference>
<evidence type="ECO:0000256" key="2">
    <source>
        <dbReference type="PROSITE-ProRule" id="PRU00169"/>
    </source>
</evidence>
<gene>
    <name evidence="4" type="ORF">C5O23_07010</name>
</gene>
<dbReference type="Gene3D" id="3.40.50.2300">
    <property type="match status" value="1"/>
</dbReference>
<accession>A0A2V1IQ36</accession>
<feature type="modified residue" description="4-aspartylphosphate" evidence="2">
    <location>
        <position position="53"/>
    </location>
</feature>
<name>A0A2V1IQ36_9BACT</name>
<reference evidence="5" key="1">
    <citation type="submission" date="2018-02" db="EMBL/GenBank/DDBJ databases">
        <authorList>
            <person name="Clavel T."/>
            <person name="Strowig T."/>
        </authorList>
    </citation>
    <scope>NUCLEOTIDE SEQUENCE [LARGE SCALE GENOMIC DNA]</scope>
    <source>
        <strain evidence="5">DSM 103720</strain>
    </source>
</reference>
<dbReference type="SUPFAM" id="SSF53649">
    <property type="entry name" value="Alkaline phosphatase-like"/>
    <property type="match status" value="1"/>
</dbReference>
<dbReference type="InterPro" id="IPR011006">
    <property type="entry name" value="CheY-like_superfamily"/>
</dbReference>